<dbReference type="AlphaFoldDB" id="I3YHD3"/>
<dbReference type="Proteomes" id="UP000006062">
    <property type="component" value="Chromosome"/>
</dbReference>
<accession>I3YHD3</accession>
<sequence>MAPADGACIKNAYGLSVTVTPDEPVKPGIEPVTVTTEPITPVPVTVTDKTARDRRILELSHLSEMKVAAILQQEGFKCSPRTIGNVRKNAQRAM</sequence>
<keyword evidence="2" id="KW-1185">Reference proteome</keyword>
<dbReference type="STRING" id="765911.Thivi_4610"/>
<name>I3YHD3_THIV6</name>
<organism evidence="1 2">
    <name type="scientific">Thiocystis violascens (strain ATCC 17096 / DSM 198 / 6111)</name>
    <name type="common">Chromatium violascens</name>
    <dbReference type="NCBI Taxonomy" id="765911"/>
    <lineage>
        <taxon>Bacteria</taxon>
        <taxon>Pseudomonadati</taxon>
        <taxon>Pseudomonadota</taxon>
        <taxon>Gammaproteobacteria</taxon>
        <taxon>Chromatiales</taxon>
        <taxon>Chromatiaceae</taxon>
        <taxon>Thiocystis</taxon>
    </lineage>
</organism>
<proteinExistence type="predicted"/>
<evidence type="ECO:0000313" key="1">
    <source>
        <dbReference type="EMBL" id="AFL76401.1"/>
    </source>
</evidence>
<dbReference type="KEGG" id="tvi:Thivi_4610"/>
<protein>
    <submittedName>
        <fullName evidence="1">Uncharacterized protein</fullName>
    </submittedName>
</protein>
<dbReference type="EMBL" id="CP003154">
    <property type="protein sequence ID" value="AFL76401.1"/>
    <property type="molecule type" value="Genomic_DNA"/>
</dbReference>
<evidence type="ECO:0000313" key="2">
    <source>
        <dbReference type="Proteomes" id="UP000006062"/>
    </source>
</evidence>
<dbReference type="HOGENOM" id="CLU_2385226_0_0_6"/>
<reference evidence="1 2" key="1">
    <citation type="submission" date="2012-06" db="EMBL/GenBank/DDBJ databases">
        <title>Complete sequence of Thiocystis violascens DSM 198.</title>
        <authorList>
            <consortium name="US DOE Joint Genome Institute"/>
            <person name="Lucas S."/>
            <person name="Han J."/>
            <person name="Lapidus A."/>
            <person name="Cheng J.-F."/>
            <person name="Goodwin L."/>
            <person name="Pitluck S."/>
            <person name="Peters L."/>
            <person name="Ovchinnikova G."/>
            <person name="Teshima H."/>
            <person name="Detter J.C."/>
            <person name="Han C."/>
            <person name="Tapia R."/>
            <person name="Land M."/>
            <person name="Hauser L."/>
            <person name="Kyrpides N."/>
            <person name="Ivanova N."/>
            <person name="Pagani I."/>
            <person name="Vogl K."/>
            <person name="Liu Z."/>
            <person name="Frigaard N.-U."/>
            <person name="Bryant D."/>
            <person name="Woyke T."/>
        </authorList>
    </citation>
    <scope>NUCLEOTIDE SEQUENCE [LARGE SCALE GENOMIC DNA]</scope>
    <source>
        <strain evidence="2">ATCC 17096 / DSM 198 / 6111</strain>
    </source>
</reference>
<gene>
    <name evidence="1" type="ordered locus">Thivi_4610</name>
</gene>